<organism evidence="1 2">
    <name type="scientific">Streptomyces nanshensis</name>
    <dbReference type="NCBI Taxonomy" id="518642"/>
    <lineage>
        <taxon>Bacteria</taxon>
        <taxon>Bacillati</taxon>
        <taxon>Actinomycetota</taxon>
        <taxon>Actinomycetes</taxon>
        <taxon>Kitasatosporales</taxon>
        <taxon>Streptomycetaceae</taxon>
        <taxon>Streptomyces</taxon>
    </lineage>
</organism>
<dbReference type="PATRIC" id="fig|518642.10.peg.2450"/>
<reference evidence="1 2" key="1">
    <citation type="journal article" date="2016" name="Front. Microbiol.">
        <title>Comparative Genomics Analysis of Streptomyces Species Reveals Their Adaptation to the Marine Environment and Their Diversity at the Genomic Level.</title>
        <authorList>
            <person name="Tian X."/>
            <person name="Zhang Z."/>
            <person name="Yang T."/>
            <person name="Chen M."/>
            <person name="Li J."/>
            <person name="Chen F."/>
            <person name="Yang J."/>
            <person name="Li W."/>
            <person name="Zhang B."/>
            <person name="Zhang Z."/>
            <person name="Wu J."/>
            <person name="Zhang C."/>
            <person name="Long L."/>
            <person name="Xiao J."/>
        </authorList>
    </citation>
    <scope>NUCLEOTIDE SEQUENCE [LARGE SCALE GENOMIC DNA]</scope>
    <source>
        <strain evidence="1 2">SCSIO 10429</strain>
    </source>
</reference>
<comment type="caution">
    <text evidence="1">The sequence shown here is derived from an EMBL/GenBank/DDBJ whole genome shotgun (WGS) entry which is preliminary data.</text>
</comment>
<sequence>MNHDPGSVFAAVFVTLFIGHSVGDHWVQSSCQAARKGGSGWSGRLACARHVAGLTVTKVLVLAAVVFTLDLPVTAAGLALGFGLDAASHYWADRRTTLARLATLVRKDEFYSLGTPAHPAAPATADGSYAPTLGTGAYALDQSWHILWLGIAALIIAAL</sequence>
<evidence type="ECO:0000313" key="2">
    <source>
        <dbReference type="Proteomes" id="UP000176005"/>
    </source>
</evidence>
<evidence type="ECO:0000313" key="1">
    <source>
        <dbReference type="EMBL" id="OEV11336.1"/>
    </source>
</evidence>
<name>A0A1E7L554_9ACTN</name>
<gene>
    <name evidence="1" type="ORF">AN218_13370</name>
</gene>
<keyword evidence="2" id="KW-1185">Reference proteome</keyword>
<protein>
    <submittedName>
        <fullName evidence="1">Uncharacterized protein</fullName>
    </submittedName>
</protein>
<dbReference type="AlphaFoldDB" id="A0A1E7L554"/>
<proteinExistence type="predicted"/>
<dbReference type="Proteomes" id="UP000176005">
    <property type="component" value="Unassembled WGS sequence"/>
</dbReference>
<dbReference type="RefSeq" id="WP_070017070.1">
    <property type="nucleotide sequence ID" value="NZ_LJGW01000231.1"/>
</dbReference>
<dbReference type="EMBL" id="LJGW01000231">
    <property type="protein sequence ID" value="OEV11336.1"/>
    <property type="molecule type" value="Genomic_DNA"/>
</dbReference>
<accession>A0A1E7L554</accession>